<dbReference type="FunFam" id="3.30.230.10:FF:000002">
    <property type="entry name" value="30S ribosomal protein S5"/>
    <property type="match status" value="1"/>
</dbReference>
<evidence type="ECO:0000256" key="3">
    <source>
        <dbReference type="ARBA" id="ARBA00022730"/>
    </source>
</evidence>
<keyword evidence="6 8" id="KW-0687">Ribonucleoprotein</keyword>
<dbReference type="GO" id="GO:0019843">
    <property type="term" value="F:rRNA binding"/>
    <property type="evidence" value="ECO:0007669"/>
    <property type="project" value="UniProtKB-UniRule"/>
</dbReference>
<comment type="function">
    <text evidence="1 8">Located at the back of the 30S subunit body where it stabilizes the conformation of the head with respect to the body.</text>
</comment>
<dbReference type="InterPro" id="IPR000851">
    <property type="entry name" value="Ribosomal_uS5"/>
</dbReference>
<dbReference type="GO" id="GO:0006412">
    <property type="term" value="P:translation"/>
    <property type="evidence" value="ECO:0007669"/>
    <property type="project" value="UniProtKB-UniRule"/>
</dbReference>
<dbReference type="KEGG" id="fmr:Fuma_05883"/>
<dbReference type="OrthoDB" id="9809045at2"/>
<evidence type="ECO:0000256" key="5">
    <source>
        <dbReference type="ARBA" id="ARBA00022980"/>
    </source>
</evidence>
<evidence type="ECO:0000256" key="9">
    <source>
        <dbReference type="RuleBase" id="RU003823"/>
    </source>
</evidence>
<dbReference type="InterPro" id="IPR013810">
    <property type="entry name" value="Ribosomal_uS5_N"/>
</dbReference>
<dbReference type="AlphaFoldDB" id="A0A1P8WQ92"/>
<keyword evidence="12" id="KW-1185">Reference proteome</keyword>
<dbReference type="STRING" id="1891926.Fuma_05883"/>
<comment type="subunit">
    <text evidence="8">Part of the 30S ribosomal subunit. Contacts proteins S4 and S8.</text>
</comment>
<keyword evidence="5 8" id="KW-0689">Ribosomal protein</keyword>
<dbReference type="Proteomes" id="UP000187735">
    <property type="component" value="Chromosome"/>
</dbReference>
<evidence type="ECO:0000256" key="7">
    <source>
        <dbReference type="ARBA" id="ARBA00035255"/>
    </source>
</evidence>
<feature type="domain" description="S5 DRBM" evidence="10">
    <location>
        <begin position="10"/>
        <end position="73"/>
    </location>
</feature>
<evidence type="ECO:0000256" key="8">
    <source>
        <dbReference type="HAMAP-Rule" id="MF_01307"/>
    </source>
</evidence>
<keyword evidence="3 8" id="KW-0699">rRNA-binding</keyword>
<dbReference type="NCBIfam" id="TIGR01021">
    <property type="entry name" value="rpsE_bact"/>
    <property type="match status" value="1"/>
</dbReference>
<organism evidence="11 12">
    <name type="scientific">Fuerstiella marisgermanici</name>
    <dbReference type="NCBI Taxonomy" id="1891926"/>
    <lineage>
        <taxon>Bacteria</taxon>
        <taxon>Pseudomonadati</taxon>
        <taxon>Planctomycetota</taxon>
        <taxon>Planctomycetia</taxon>
        <taxon>Planctomycetales</taxon>
        <taxon>Planctomycetaceae</taxon>
        <taxon>Fuerstiella</taxon>
    </lineage>
</organism>
<evidence type="ECO:0000256" key="1">
    <source>
        <dbReference type="ARBA" id="ARBA00003093"/>
    </source>
</evidence>
<sequence>MSSNDSQRDSGESVIQIRRCACVVKGGRRFSFAALVVTGDRNGRVGYGYGKAKEVPLAVEKATKAANRSQQSFSIVEGTIPHQVIGTYRASRVLLLPAKPGTGVIAGECVRLVLESVGMTDILTKSYGSPNPLNLVKATFDALSQLQTREEVSRLRGVSLS</sequence>
<dbReference type="InterPro" id="IPR014721">
    <property type="entry name" value="Ribsml_uS5_D2-typ_fold_subgr"/>
</dbReference>
<evidence type="ECO:0000256" key="2">
    <source>
        <dbReference type="ARBA" id="ARBA00008945"/>
    </source>
</evidence>
<dbReference type="PROSITE" id="PS50881">
    <property type="entry name" value="S5_DSRBD"/>
    <property type="match status" value="1"/>
</dbReference>
<dbReference type="RefSeq" id="WP_077027265.1">
    <property type="nucleotide sequence ID" value="NZ_CP017641.1"/>
</dbReference>
<dbReference type="InterPro" id="IPR005712">
    <property type="entry name" value="Ribosomal_uS5_bac-type"/>
</dbReference>
<dbReference type="InterPro" id="IPR005324">
    <property type="entry name" value="Ribosomal_uS5_C"/>
</dbReference>
<dbReference type="PROSITE" id="PS00585">
    <property type="entry name" value="RIBOSOMAL_S5"/>
    <property type="match status" value="1"/>
</dbReference>
<comment type="function">
    <text evidence="8">With S4 and S12 plays an important role in translational accuracy.</text>
</comment>
<keyword evidence="4 8" id="KW-0694">RNA-binding</keyword>
<dbReference type="HAMAP" id="MF_01307_B">
    <property type="entry name" value="Ribosomal_uS5_B"/>
    <property type="match status" value="1"/>
</dbReference>
<dbReference type="Gene3D" id="3.30.230.10">
    <property type="match status" value="1"/>
</dbReference>
<dbReference type="GO" id="GO:0003735">
    <property type="term" value="F:structural constituent of ribosome"/>
    <property type="evidence" value="ECO:0007669"/>
    <property type="project" value="UniProtKB-UniRule"/>
</dbReference>
<evidence type="ECO:0000313" key="11">
    <source>
        <dbReference type="EMBL" id="APZ96215.1"/>
    </source>
</evidence>
<evidence type="ECO:0000259" key="10">
    <source>
        <dbReference type="PROSITE" id="PS50881"/>
    </source>
</evidence>
<dbReference type="Gene3D" id="3.30.160.20">
    <property type="match status" value="1"/>
</dbReference>
<dbReference type="GO" id="GO:0015935">
    <property type="term" value="C:small ribosomal subunit"/>
    <property type="evidence" value="ECO:0007669"/>
    <property type="project" value="InterPro"/>
</dbReference>
<dbReference type="SUPFAM" id="SSF54211">
    <property type="entry name" value="Ribosomal protein S5 domain 2-like"/>
    <property type="match status" value="1"/>
</dbReference>
<accession>A0A1P8WQ92</accession>
<dbReference type="Pfam" id="PF03719">
    <property type="entry name" value="Ribosomal_S5_C"/>
    <property type="match status" value="1"/>
</dbReference>
<dbReference type="Pfam" id="PF00333">
    <property type="entry name" value="Ribosomal_S5"/>
    <property type="match status" value="1"/>
</dbReference>
<protein>
    <recommendedName>
        <fullName evidence="7 8">Small ribosomal subunit protein uS5</fullName>
    </recommendedName>
</protein>
<dbReference type="InterPro" id="IPR018192">
    <property type="entry name" value="Ribosomal_uS5_N_CS"/>
</dbReference>
<evidence type="ECO:0000256" key="6">
    <source>
        <dbReference type="ARBA" id="ARBA00023274"/>
    </source>
</evidence>
<proteinExistence type="inferred from homology"/>
<evidence type="ECO:0000256" key="4">
    <source>
        <dbReference type="ARBA" id="ARBA00022884"/>
    </source>
</evidence>
<name>A0A1P8WQ92_9PLAN</name>
<dbReference type="PANTHER" id="PTHR48277">
    <property type="entry name" value="MITOCHONDRIAL RIBOSOMAL PROTEIN S5"/>
    <property type="match status" value="1"/>
</dbReference>
<dbReference type="SUPFAM" id="SSF54768">
    <property type="entry name" value="dsRNA-binding domain-like"/>
    <property type="match status" value="1"/>
</dbReference>
<dbReference type="InterPro" id="IPR020568">
    <property type="entry name" value="Ribosomal_Su5_D2-typ_SF"/>
</dbReference>
<evidence type="ECO:0000313" key="12">
    <source>
        <dbReference type="Proteomes" id="UP000187735"/>
    </source>
</evidence>
<comment type="domain">
    <text evidence="8">The N-terminal domain interacts with the head of the 30S subunit; the C-terminal domain interacts with the body and contacts protein S4. The interaction surface between S4 and S5 is involved in control of translational fidelity.</text>
</comment>
<gene>
    <name evidence="8 11" type="primary">rpsE</name>
    <name evidence="11" type="ORF">Fuma_05883</name>
</gene>
<reference evidence="11 12" key="1">
    <citation type="journal article" date="2016" name="Front. Microbiol.">
        <title>Fuerstia marisgermanicae gen. nov., sp. nov., an Unusual Member of the Phylum Planctomycetes from the German Wadden Sea.</title>
        <authorList>
            <person name="Kohn T."/>
            <person name="Heuer A."/>
            <person name="Jogler M."/>
            <person name="Vollmers J."/>
            <person name="Boedeker C."/>
            <person name="Bunk B."/>
            <person name="Rast P."/>
            <person name="Borchert D."/>
            <person name="Glockner I."/>
            <person name="Freese H.M."/>
            <person name="Klenk H.P."/>
            <person name="Overmann J."/>
            <person name="Kaster A.K."/>
            <person name="Rohde M."/>
            <person name="Wiegand S."/>
            <person name="Jogler C."/>
        </authorList>
    </citation>
    <scope>NUCLEOTIDE SEQUENCE [LARGE SCALE GENOMIC DNA]</scope>
    <source>
        <strain evidence="11 12">NH11</strain>
    </source>
</reference>
<dbReference type="GO" id="GO:0005737">
    <property type="term" value="C:cytoplasm"/>
    <property type="evidence" value="ECO:0007669"/>
    <property type="project" value="UniProtKB-ARBA"/>
</dbReference>
<dbReference type="EMBL" id="CP017641">
    <property type="protein sequence ID" value="APZ96215.1"/>
    <property type="molecule type" value="Genomic_DNA"/>
</dbReference>
<dbReference type="PANTHER" id="PTHR48277:SF1">
    <property type="entry name" value="MITOCHONDRIAL RIBOSOMAL PROTEIN S5"/>
    <property type="match status" value="1"/>
</dbReference>
<comment type="similarity">
    <text evidence="2 8 9">Belongs to the universal ribosomal protein uS5 family.</text>
</comment>